<feature type="compositionally biased region" description="Low complexity" evidence="1">
    <location>
        <begin position="285"/>
        <end position="295"/>
    </location>
</feature>
<name>A0A2G8SIY6_9APHY</name>
<sequence length="342" mass="38303">MTSCGICARETCDAPLERDTNFKYSQGDIYGLKVSIYTPIYDILVHTFSSLPGESDTLKRNKKLLEALSRFYNVEKGSRPAVIMKDDDDNRLGLMVCVATTYGKEEISNLPFIFRHFSIPLALNGQSSSEHHVHTLPESGKENAYIIAWPFQTTAAVDGTWTAQADEGSEKVPQVLGRDAMKFLVKECARRKEEWEEMCEDPEVAVKAEGQLRDHVQKRREEKQVNGGASTTSVNTAGTGVDSVCWRRPIPGPPTIPEESEDNAVPGNQPDPWKQVTTKHRPRSIHSVSSRFSAFSKKKDKKGDQWDKVSIKSNHSRSSFSHKPSNRGGTCNFDLLLGMRQR</sequence>
<proteinExistence type="predicted"/>
<feature type="region of interest" description="Disordered" evidence="1">
    <location>
        <begin position="217"/>
        <end position="333"/>
    </location>
</feature>
<reference evidence="2 3" key="1">
    <citation type="journal article" date="2015" name="Sci. Rep.">
        <title>Chromosome-level genome map provides insights into diverse defense mechanisms in the medicinal fungus Ganoderma sinense.</title>
        <authorList>
            <person name="Zhu Y."/>
            <person name="Xu J."/>
            <person name="Sun C."/>
            <person name="Zhou S."/>
            <person name="Xu H."/>
            <person name="Nelson D.R."/>
            <person name="Qian J."/>
            <person name="Song J."/>
            <person name="Luo H."/>
            <person name="Xiang L."/>
            <person name="Li Y."/>
            <person name="Xu Z."/>
            <person name="Ji A."/>
            <person name="Wang L."/>
            <person name="Lu S."/>
            <person name="Hayward A."/>
            <person name="Sun W."/>
            <person name="Li X."/>
            <person name="Schwartz D.C."/>
            <person name="Wang Y."/>
            <person name="Chen S."/>
        </authorList>
    </citation>
    <scope>NUCLEOTIDE SEQUENCE [LARGE SCALE GENOMIC DNA]</scope>
    <source>
        <strain evidence="2 3">ZZ0214-1</strain>
    </source>
</reference>
<dbReference type="OrthoDB" id="2754335at2759"/>
<feature type="compositionally biased region" description="Polar residues" evidence="1">
    <location>
        <begin position="227"/>
        <end position="238"/>
    </location>
</feature>
<comment type="caution">
    <text evidence="2">The sequence shown here is derived from an EMBL/GenBank/DDBJ whole genome shotgun (WGS) entry which is preliminary data.</text>
</comment>
<evidence type="ECO:0000256" key="1">
    <source>
        <dbReference type="SAM" id="MobiDB-lite"/>
    </source>
</evidence>
<dbReference type="AlphaFoldDB" id="A0A2G8SIY6"/>
<organism evidence="2 3">
    <name type="scientific">Ganoderma sinense ZZ0214-1</name>
    <dbReference type="NCBI Taxonomy" id="1077348"/>
    <lineage>
        <taxon>Eukaryota</taxon>
        <taxon>Fungi</taxon>
        <taxon>Dikarya</taxon>
        <taxon>Basidiomycota</taxon>
        <taxon>Agaricomycotina</taxon>
        <taxon>Agaricomycetes</taxon>
        <taxon>Polyporales</taxon>
        <taxon>Polyporaceae</taxon>
        <taxon>Ganoderma</taxon>
    </lineage>
</organism>
<accession>A0A2G8SIY6</accession>
<dbReference type="EMBL" id="AYKW01000007">
    <property type="protein sequence ID" value="PIL33729.1"/>
    <property type="molecule type" value="Genomic_DNA"/>
</dbReference>
<evidence type="ECO:0000313" key="2">
    <source>
        <dbReference type="EMBL" id="PIL33729.1"/>
    </source>
</evidence>
<dbReference type="Proteomes" id="UP000230002">
    <property type="component" value="Unassembled WGS sequence"/>
</dbReference>
<dbReference type="STRING" id="1077348.A0A2G8SIY6"/>
<feature type="compositionally biased region" description="Polar residues" evidence="1">
    <location>
        <begin position="311"/>
        <end position="329"/>
    </location>
</feature>
<feature type="compositionally biased region" description="Basic and acidic residues" evidence="1">
    <location>
        <begin position="301"/>
        <end position="310"/>
    </location>
</feature>
<protein>
    <submittedName>
        <fullName evidence="2">Uncharacterized protein</fullName>
    </submittedName>
</protein>
<evidence type="ECO:0000313" key="3">
    <source>
        <dbReference type="Proteomes" id="UP000230002"/>
    </source>
</evidence>
<keyword evidence="3" id="KW-1185">Reference proteome</keyword>
<gene>
    <name evidence="2" type="ORF">GSI_04354</name>
</gene>